<evidence type="ECO:0000313" key="2">
    <source>
        <dbReference type="EnsemblPlants" id="TuG1812G0400002705.01.T01.cds347578"/>
    </source>
</evidence>
<name>A0A8R7U9B8_TRIUA</name>
<feature type="region of interest" description="Disordered" evidence="1">
    <location>
        <begin position="107"/>
        <end position="150"/>
    </location>
</feature>
<reference evidence="3" key="1">
    <citation type="journal article" date="2013" name="Nature">
        <title>Draft genome of the wheat A-genome progenitor Triticum urartu.</title>
        <authorList>
            <person name="Ling H.Q."/>
            <person name="Zhao S."/>
            <person name="Liu D."/>
            <person name="Wang J."/>
            <person name="Sun H."/>
            <person name="Zhang C."/>
            <person name="Fan H."/>
            <person name="Li D."/>
            <person name="Dong L."/>
            <person name="Tao Y."/>
            <person name="Gao C."/>
            <person name="Wu H."/>
            <person name="Li Y."/>
            <person name="Cui Y."/>
            <person name="Guo X."/>
            <person name="Zheng S."/>
            <person name="Wang B."/>
            <person name="Yu K."/>
            <person name="Liang Q."/>
            <person name="Yang W."/>
            <person name="Lou X."/>
            <person name="Chen J."/>
            <person name="Feng M."/>
            <person name="Jian J."/>
            <person name="Zhang X."/>
            <person name="Luo G."/>
            <person name="Jiang Y."/>
            <person name="Liu J."/>
            <person name="Wang Z."/>
            <person name="Sha Y."/>
            <person name="Zhang B."/>
            <person name="Wu H."/>
            <person name="Tang D."/>
            <person name="Shen Q."/>
            <person name="Xue P."/>
            <person name="Zou S."/>
            <person name="Wang X."/>
            <person name="Liu X."/>
            <person name="Wang F."/>
            <person name="Yang Y."/>
            <person name="An X."/>
            <person name="Dong Z."/>
            <person name="Zhang K."/>
            <person name="Zhang X."/>
            <person name="Luo M.C."/>
            <person name="Dvorak J."/>
            <person name="Tong Y."/>
            <person name="Wang J."/>
            <person name="Yang H."/>
            <person name="Li Z."/>
            <person name="Wang D."/>
            <person name="Zhang A."/>
            <person name="Wang J."/>
        </authorList>
    </citation>
    <scope>NUCLEOTIDE SEQUENCE</scope>
    <source>
        <strain evidence="3">cv. G1812</strain>
    </source>
</reference>
<evidence type="ECO:0000256" key="1">
    <source>
        <dbReference type="SAM" id="MobiDB-lite"/>
    </source>
</evidence>
<accession>A0A8R7U9B8</accession>
<evidence type="ECO:0000313" key="3">
    <source>
        <dbReference type="Proteomes" id="UP000015106"/>
    </source>
</evidence>
<sequence>MHNSTITSQIPLRNSPRSTKTKMKEQPSQGKKTRMNLHPVGLQRHYVEHHPRRRPDPQLGQRVACSAGHVTRRRSAGIAPDIPGHQREQLEALPRRRTCLSLRHDLRRTRGHPDIPARQRKQRQAPRRDLGAGGLSVGRRSQRARGSLQGGRALVEDGVPAVLDGVVGAAGEELGDGGPAVAVGGLVLDNEHVLLDGEGLDGLHPGVEVLAPAEAARLGVAAGQSSADGVPVVRAAAPTDLLPQQVVLSLGPHLLG</sequence>
<feature type="region of interest" description="Disordered" evidence="1">
    <location>
        <begin position="1"/>
        <end position="35"/>
    </location>
</feature>
<dbReference type="AlphaFoldDB" id="A0A8R7U9B8"/>
<dbReference type="EnsemblPlants" id="TuG1812G0400002705.01.T01">
    <property type="protein sequence ID" value="TuG1812G0400002705.01.T01.cds347578"/>
    <property type="gene ID" value="TuG1812G0400002705.01"/>
</dbReference>
<dbReference type="Gramene" id="TuG1812G0400002705.01.T01">
    <property type="protein sequence ID" value="TuG1812G0400002705.01.T01.cds347578"/>
    <property type="gene ID" value="TuG1812G0400002705.01"/>
</dbReference>
<feature type="compositionally biased region" description="Polar residues" evidence="1">
    <location>
        <begin position="1"/>
        <end position="18"/>
    </location>
</feature>
<dbReference type="Proteomes" id="UP000015106">
    <property type="component" value="Chromosome 4"/>
</dbReference>
<proteinExistence type="predicted"/>
<reference evidence="2" key="2">
    <citation type="submission" date="2018-03" db="EMBL/GenBank/DDBJ databases">
        <title>The Triticum urartu genome reveals the dynamic nature of wheat genome evolution.</title>
        <authorList>
            <person name="Ling H."/>
            <person name="Ma B."/>
            <person name="Shi X."/>
            <person name="Liu H."/>
            <person name="Dong L."/>
            <person name="Sun H."/>
            <person name="Cao Y."/>
            <person name="Gao Q."/>
            <person name="Zheng S."/>
            <person name="Li Y."/>
            <person name="Yu Y."/>
            <person name="Du H."/>
            <person name="Qi M."/>
            <person name="Li Y."/>
            <person name="Yu H."/>
            <person name="Cui Y."/>
            <person name="Wang N."/>
            <person name="Chen C."/>
            <person name="Wu H."/>
            <person name="Zhao Y."/>
            <person name="Zhang J."/>
            <person name="Li Y."/>
            <person name="Zhou W."/>
            <person name="Zhang B."/>
            <person name="Hu W."/>
            <person name="Eijk M."/>
            <person name="Tang J."/>
            <person name="Witsenboer H."/>
            <person name="Zhao S."/>
            <person name="Li Z."/>
            <person name="Zhang A."/>
            <person name="Wang D."/>
            <person name="Liang C."/>
        </authorList>
    </citation>
    <scope>NUCLEOTIDE SEQUENCE [LARGE SCALE GENOMIC DNA]</scope>
    <source>
        <strain evidence="2">cv. G1812</strain>
    </source>
</reference>
<protein>
    <submittedName>
        <fullName evidence="2">Uncharacterized protein</fullName>
    </submittedName>
</protein>
<reference evidence="2" key="3">
    <citation type="submission" date="2022-06" db="UniProtKB">
        <authorList>
            <consortium name="EnsemblPlants"/>
        </authorList>
    </citation>
    <scope>IDENTIFICATION</scope>
</reference>
<keyword evidence="3" id="KW-1185">Reference proteome</keyword>
<organism evidence="2 3">
    <name type="scientific">Triticum urartu</name>
    <name type="common">Red wild einkorn</name>
    <name type="synonym">Crithodium urartu</name>
    <dbReference type="NCBI Taxonomy" id="4572"/>
    <lineage>
        <taxon>Eukaryota</taxon>
        <taxon>Viridiplantae</taxon>
        <taxon>Streptophyta</taxon>
        <taxon>Embryophyta</taxon>
        <taxon>Tracheophyta</taxon>
        <taxon>Spermatophyta</taxon>
        <taxon>Magnoliopsida</taxon>
        <taxon>Liliopsida</taxon>
        <taxon>Poales</taxon>
        <taxon>Poaceae</taxon>
        <taxon>BOP clade</taxon>
        <taxon>Pooideae</taxon>
        <taxon>Triticodae</taxon>
        <taxon>Triticeae</taxon>
        <taxon>Triticinae</taxon>
        <taxon>Triticum</taxon>
    </lineage>
</organism>